<accession>A0A329M5X4</accession>
<keyword evidence="2" id="KW-0067">ATP-binding</keyword>
<feature type="domain" description="Sigma-54 factor interaction" evidence="6">
    <location>
        <begin position="276"/>
        <end position="500"/>
    </location>
</feature>
<evidence type="ECO:0000256" key="2">
    <source>
        <dbReference type="ARBA" id="ARBA00022840"/>
    </source>
</evidence>
<evidence type="ECO:0000313" key="8">
    <source>
        <dbReference type="Proteomes" id="UP000250369"/>
    </source>
</evidence>
<keyword evidence="1" id="KW-0547">Nucleotide-binding</keyword>
<sequence>MELKAIQLTIQQIVSAISAVLKIEVEIADRHLLRIAGTGAIKPQIWKEMSNEDYVYRRCLETGEPVVIESPGFHELCRNCVHVRNCRELGEVCCPIKTDNRTLGVIGLIAFTQEQRNRLFTDLQANLTFLQKMAELIASKVMEHEFYLQQLMAQKKVSMLIDYMENGAVILNRQGECSYMNPAARRLLHIPAETEPDAGVIGQIADAVLHNADGIWSDEPVALKLGGKVKQLLVSMQTLSINPEMKEFVVFLNDPEQITHIASRLTEDSVKGFEQIIGNHPSMKILKDLARKVANSPSSILIRGENGTGKEFFAQCIHRYSERSGKPFLALNCAVLPEALLERELFGRAEERDGQGEGKPGMIEAAEGGMLFLDDIGHMPLSTQLKLLNFLEHKTIPGAQRQLDVKLIAATAQDLDQLVDQGLFRRELFYKLSVFPFYIPPLRERKEDILALASHFLQQHCAFTKKYIRAFDEEVKKIFLSYHWKGNIRELSNAVEYAINVESGTVVSKNSLPDYLRNVVLVDANGYPAEASCNLRMVEKDAIRRALLLVKERGEPKDKAAELLGIGRATLFRKMQEYEL</sequence>
<keyword evidence="5" id="KW-0804">Transcription</keyword>
<dbReference type="OrthoDB" id="9771372at2"/>
<dbReference type="InterPro" id="IPR009057">
    <property type="entry name" value="Homeodomain-like_sf"/>
</dbReference>
<dbReference type="Gene3D" id="1.10.8.60">
    <property type="match status" value="1"/>
</dbReference>
<organism evidence="7 8">
    <name type="scientific">Paenibacillus contaminans</name>
    <dbReference type="NCBI Taxonomy" id="450362"/>
    <lineage>
        <taxon>Bacteria</taxon>
        <taxon>Bacillati</taxon>
        <taxon>Bacillota</taxon>
        <taxon>Bacilli</taxon>
        <taxon>Bacillales</taxon>
        <taxon>Paenibacillaceae</taxon>
        <taxon>Paenibacillus</taxon>
    </lineage>
</organism>
<keyword evidence="4" id="KW-0238">DNA-binding</keyword>
<dbReference type="Pfam" id="PF01590">
    <property type="entry name" value="GAF"/>
    <property type="match status" value="1"/>
</dbReference>
<dbReference type="SUPFAM" id="SSF46689">
    <property type="entry name" value="Homeodomain-like"/>
    <property type="match status" value="1"/>
</dbReference>
<gene>
    <name evidence="7" type="ORF">DQG23_29705</name>
</gene>
<dbReference type="SMART" id="SM00382">
    <property type="entry name" value="AAA"/>
    <property type="match status" value="1"/>
</dbReference>
<keyword evidence="8" id="KW-1185">Reference proteome</keyword>
<dbReference type="Proteomes" id="UP000250369">
    <property type="component" value="Unassembled WGS sequence"/>
</dbReference>
<protein>
    <submittedName>
        <fullName evidence="7">Transcriptional regulator</fullName>
    </submittedName>
</protein>
<evidence type="ECO:0000256" key="3">
    <source>
        <dbReference type="ARBA" id="ARBA00023015"/>
    </source>
</evidence>
<dbReference type="InterPro" id="IPR027417">
    <property type="entry name" value="P-loop_NTPase"/>
</dbReference>
<dbReference type="Gene3D" id="3.40.50.300">
    <property type="entry name" value="P-loop containing nucleotide triphosphate hydrolases"/>
    <property type="match status" value="1"/>
</dbReference>
<proteinExistence type="predicted"/>
<dbReference type="Pfam" id="PF25601">
    <property type="entry name" value="AAA_lid_14"/>
    <property type="match status" value="1"/>
</dbReference>
<dbReference type="FunFam" id="3.40.50.300:FF:000006">
    <property type="entry name" value="DNA-binding transcriptional regulator NtrC"/>
    <property type="match status" value="1"/>
</dbReference>
<evidence type="ECO:0000256" key="1">
    <source>
        <dbReference type="ARBA" id="ARBA00022741"/>
    </source>
</evidence>
<dbReference type="GO" id="GO:0005524">
    <property type="term" value="F:ATP binding"/>
    <property type="evidence" value="ECO:0007669"/>
    <property type="project" value="UniProtKB-KW"/>
</dbReference>
<dbReference type="PANTHER" id="PTHR32071:SF57">
    <property type="entry name" value="C4-DICARBOXYLATE TRANSPORT TRANSCRIPTIONAL REGULATORY PROTEIN DCTD"/>
    <property type="match status" value="1"/>
</dbReference>
<evidence type="ECO:0000256" key="4">
    <source>
        <dbReference type="ARBA" id="ARBA00023125"/>
    </source>
</evidence>
<dbReference type="PROSITE" id="PS50045">
    <property type="entry name" value="SIGMA54_INTERACT_4"/>
    <property type="match status" value="1"/>
</dbReference>
<dbReference type="GO" id="GO:0006355">
    <property type="term" value="P:regulation of DNA-templated transcription"/>
    <property type="evidence" value="ECO:0007669"/>
    <property type="project" value="InterPro"/>
</dbReference>
<dbReference type="RefSeq" id="WP_113034678.1">
    <property type="nucleotide sequence ID" value="NZ_QMFB01000023.1"/>
</dbReference>
<dbReference type="GO" id="GO:0043565">
    <property type="term" value="F:sequence-specific DNA binding"/>
    <property type="evidence" value="ECO:0007669"/>
    <property type="project" value="InterPro"/>
</dbReference>
<dbReference type="CDD" id="cd00009">
    <property type="entry name" value="AAA"/>
    <property type="match status" value="1"/>
</dbReference>
<evidence type="ECO:0000259" key="6">
    <source>
        <dbReference type="PROSITE" id="PS50045"/>
    </source>
</evidence>
<dbReference type="PANTHER" id="PTHR32071">
    <property type="entry name" value="TRANSCRIPTIONAL REGULATORY PROTEIN"/>
    <property type="match status" value="1"/>
</dbReference>
<keyword evidence="3" id="KW-0805">Transcription regulation</keyword>
<dbReference type="SUPFAM" id="SSF55781">
    <property type="entry name" value="GAF domain-like"/>
    <property type="match status" value="1"/>
</dbReference>
<evidence type="ECO:0000313" key="7">
    <source>
        <dbReference type="EMBL" id="RAV15559.1"/>
    </source>
</evidence>
<dbReference type="EMBL" id="QMFB01000023">
    <property type="protein sequence ID" value="RAV15559.1"/>
    <property type="molecule type" value="Genomic_DNA"/>
</dbReference>
<comment type="caution">
    <text evidence="7">The sequence shown here is derived from an EMBL/GenBank/DDBJ whole genome shotgun (WGS) entry which is preliminary data.</text>
</comment>
<dbReference type="AlphaFoldDB" id="A0A329M5X4"/>
<dbReference type="Gene3D" id="3.30.450.40">
    <property type="match status" value="1"/>
</dbReference>
<reference evidence="7 8" key="1">
    <citation type="journal article" date="2009" name="Int. J. Syst. Evol. Microbiol.">
        <title>Paenibacillus contaminans sp. nov., isolated from a contaminated laboratory plate.</title>
        <authorList>
            <person name="Chou J.H."/>
            <person name="Lee J.H."/>
            <person name="Lin M.C."/>
            <person name="Chang P.S."/>
            <person name="Arun A.B."/>
            <person name="Young C.C."/>
            <person name="Chen W.M."/>
        </authorList>
    </citation>
    <scope>NUCLEOTIDE SEQUENCE [LARGE SCALE GENOMIC DNA]</scope>
    <source>
        <strain evidence="7 8">CKOBP-6</strain>
    </source>
</reference>
<dbReference type="Gene3D" id="1.10.10.60">
    <property type="entry name" value="Homeodomain-like"/>
    <property type="match status" value="1"/>
</dbReference>
<dbReference type="InterPro" id="IPR029016">
    <property type="entry name" value="GAF-like_dom_sf"/>
</dbReference>
<dbReference type="InterPro" id="IPR003593">
    <property type="entry name" value="AAA+_ATPase"/>
</dbReference>
<dbReference type="InterPro" id="IPR058031">
    <property type="entry name" value="AAA_lid_NorR"/>
</dbReference>
<dbReference type="InterPro" id="IPR002078">
    <property type="entry name" value="Sigma_54_int"/>
</dbReference>
<dbReference type="SUPFAM" id="SSF52540">
    <property type="entry name" value="P-loop containing nucleoside triphosphate hydrolases"/>
    <property type="match status" value="1"/>
</dbReference>
<dbReference type="Pfam" id="PF02954">
    <property type="entry name" value="HTH_8"/>
    <property type="match status" value="1"/>
</dbReference>
<dbReference type="InterPro" id="IPR002197">
    <property type="entry name" value="HTH_Fis"/>
</dbReference>
<dbReference type="InterPro" id="IPR003018">
    <property type="entry name" value="GAF"/>
</dbReference>
<dbReference type="Pfam" id="PF00158">
    <property type="entry name" value="Sigma54_activat"/>
    <property type="match status" value="1"/>
</dbReference>
<evidence type="ECO:0000256" key="5">
    <source>
        <dbReference type="ARBA" id="ARBA00023163"/>
    </source>
</evidence>
<name>A0A329M5X4_9BACL</name>